<dbReference type="Proteomes" id="UP001454036">
    <property type="component" value="Unassembled WGS sequence"/>
</dbReference>
<keyword evidence="3" id="KW-0221">Differentiation</keyword>
<keyword evidence="5" id="KW-0287">Flowering</keyword>
<evidence type="ECO:0000256" key="1">
    <source>
        <dbReference type="ARBA" id="ARBA00005405"/>
    </source>
</evidence>
<gene>
    <name evidence="7" type="ORF">LIER_20364</name>
</gene>
<reference evidence="7 8" key="1">
    <citation type="submission" date="2024-01" db="EMBL/GenBank/DDBJ databases">
        <title>The complete chloroplast genome sequence of Lithospermum erythrorhizon: insights into the phylogenetic relationship among Boraginaceae species and the maternal lineages of purple gromwells.</title>
        <authorList>
            <person name="Okada T."/>
            <person name="Watanabe K."/>
        </authorList>
    </citation>
    <scope>NUCLEOTIDE SEQUENCE [LARGE SCALE GENOMIC DNA]</scope>
</reference>
<sequence>MAGRSHHDARVHRALAQIQAQSEANSVARSVARLEDRIADQHREIQALLLDNQRLAATHVALKQDVAASHQELRHLSATASAVRAESDAQVREVYEKALRLEAEANAVSGYGEKLTKVKEDVMKLGEERKELEAELKGVEEELAKAKAELKQFPGIKAEIEDISKEIELGSAAIEHEKKISATNMENSRIMEESMISMAREIDKLNVELANAEKRARAAAATVVAAPSNSVYPAGYAMPDHGYGGHLYSASLAVPQVQSAGDLKPQYGHGTMPHGMHGHY</sequence>
<evidence type="ECO:0000256" key="3">
    <source>
        <dbReference type="ARBA" id="ARBA00022782"/>
    </source>
</evidence>
<dbReference type="EMBL" id="BAABME010005165">
    <property type="protein sequence ID" value="GAA0164816.1"/>
    <property type="molecule type" value="Genomic_DNA"/>
</dbReference>
<comment type="caution">
    <text evidence="7">The sequence shown here is derived from an EMBL/GenBank/DDBJ whole genome shotgun (WGS) entry which is preliminary data.</text>
</comment>
<organism evidence="7 8">
    <name type="scientific">Lithospermum erythrorhizon</name>
    <name type="common">Purple gromwell</name>
    <name type="synonym">Lithospermum officinale var. erythrorhizon</name>
    <dbReference type="NCBI Taxonomy" id="34254"/>
    <lineage>
        <taxon>Eukaryota</taxon>
        <taxon>Viridiplantae</taxon>
        <taxon>Streptophyta</taxon>
        <taxon>Embryophyta</taxon>
        <taxon>Tracheophyta</taxon>
        <taxon>Spermatophyta</taxon>
        <taxon>Magnoliopsida</taxon>
        <taxon>eudicotyledons</taxon>
        <taxon>Gunneridae</taxon>
        <taxon>Pentapetalae</taxon>
        <taxon>asterids</taxon>
        <taxon>lamiids</taxon>
        <taxon>Boraginales</taxon>
        <taxon>Boraginaceae</taxon>
        <taxon>Boraginoideae</taxon>
        <taxon>Lithospermeae</taxon>
        <taxon>Lithospermum</taxon>
    </lineage>
</organism>
<evidence type="ECO:0000256" key="5">
    <source>
        <dbReference type="ARBA" id="ARBA00023089"/>
    </source>
</evidence>
<evidence type="ECO:0000256" key="4">
    <source>
        <dbReference type="ARBA" id="ARBA00023054"/>
    </source>
</evidence>
<feature type="coiled-coil region" evidence="6">
    <location>
        <begin position="115"/>
        <end position="149"/>
    </location>
</feature>
<evidence type="ECO:0000256" key="2">
    <source>
        <dbReference type="ARBA" id="ARBA00022473"/>
    </source>
</evidence>
<dbReference type="GO" id="GO:0009908">
    <property type="term" value="P:flower development"/>
    <property type="evidence" value="ECO:0007669"/>
    <property type="project" value="UniProtKB-KW"/>
</dbReference>
<accession>A0AAV3QNP2</accession>
<proteinExistence type="inferred from homology"/>
<dbReference type="AlphaFoldDB" id="A0AAV3QNP2"/>
<dbReference type="InterPro" id="IPR040353">
    <property type="entry name" value="FLX/FLX-like"/>
</dbReference>
<protein>
    <recommendedName>
        <fullName evidence="9">Protein FLC EXPRESSOR</fullName>
    </recommendedName>
</protein>
<keyword evidence="2" id="KW-0217">Developmental protein</keyword>
<evidence type="ECO:0000256" key="6">
    <source>
        <dbReference type="SAM" id="Coils"/>
    </source>
</evidence>
<keyword evidence="4 6" id="KW-0175">Coiled coil</keyword>
<evidence type="ECO:0000313" key="7">
    <source>
        <dbReference type="EMBL" id="GAA0164816.1"/>
    </source>
</evidence>
<dbReference type="PANTHER" id="PTHR33405">
    <property type="entry name" value="PROTEIN FLX-LIKE 2"/>
    <property type="match status" value="1"/>
</dbReference>
<evidence type="ECO:0000313" key="8">
    <source>
        <dbReference type="Proteomes" id="UP001454036"/>
    </source>
</evidence>
<dbReference type="PANTHER" id="PTHR33405:SF17">
    <property type="entry name" value="PROTEIN FLC EXPRESSOR"/>
    <property type="match status" value="1"/>
</dbReference>
<feature type="coiled-coil region" evidence="6">
    <location>
        <begin position="195"/>
        <end position="222"/>
    </location>
</feature>
<name>A0AAV3QNP2_LITER</name>
<keyword evidence="8" id="KW-1185">Reference proteome</keyword>
<dbReference type="GO" id="GO:0030154">
    <property type="term" value="P:cell differentiation"/>
    <property type="evidence" value="ECO:0007669"/>
    <property type="project" value="UniProtKB-KW"/>
</dbReference>
<comment type="similarity">
    <text evidence="1">Belongs to the FLX family.</text>
</comment>
<evidence type="ECO:0008006" key="9">
    <source>
        <dbReference type="Google" id="ProtNLM"/>
    </source>
</evidence>